<dbReference type="SUPFAM" id="SSF52833">
    <property type="entry name" value="Thioredoxin-like"/>
    <property type="match status" value="1"/>
</dbReference>
<dbReference type="AlphaFoldDB" id="A0A2S7KLI0"/>
<gene>
    <name evidence="2" type="ORF">BST83_17275</name>
</gene>
<evidence type="ECO:0000313" key="2">
    <source>
        <dbReference type="EMBL" id="PQB03440.1"/>
    </source>
</evidence>
<evidence type="ECO:0000259" key="1">
    <source>
        <dbReference type="Pfam" id="PF00085"/>
    </source>
</evidence>
<dbReference type="InterPro" id="IPR036249">
    <property type="entry name" value="Thioredoxin-like_sf"/>
</dbReference>
<organism evidence="2 3">
    <name type="scientific">Polaribacter filamentus</name>
    <dbReference type="NCBI Taxonomy" id="53483"/>
    <lineage>
        <taxon>Bacteria</taxon>
        <taxon>Pseudomonadati</taxon>
        <taxon>Bacteroidota</taxon>
        <taxon>Flavobacteriia</taxon>
        <taxon>Flavobacteriales</taxon>
        <taxon>Flavobacteriaceae</taxon>
    </lineage>
</organism>
<dbReference type="CDD" id="cd02947">
    <property type="entry name" value="TRX_family"/>
    <property type="match status" value="1"/>
</dbReference>
<dbReference type="InterPro" id="IPR013766">
    <property type="entry name" value="Thioredoxin_domain"/>
</dbReference>
<dbReference type="RefSeq" id="WP_240614891.1">
    <property type="nucleotide sequence ID" value="NZ_MQUA01000014.1"/>
</dbReference>
<dbReference type="Gene3D" id="3.40.30.10">
    <property type="entry name" value="Glutaredoxin"/>
    <property type="match status" value="1"/>
</dbReference>
<reference evidence="2 3" key="1">
    <citation type="submission" date="2016-11" db="EMBL/GenBank/DDBJ databases">
        <title>Trade-off between light-utilization and light-protection in marine flavobacteria.</title>
        <authorList>
            <person name="Kumagai Y."/>
        </authorList>
    </citation>
    <scope>NUCLEOTIDE SEQUENCE [LARGE SCALE GENOMIC DNA]</scope>
    <source>
        <strain evidence="2 3">ATCC 700397</strain>
    </source>
</reference>
<dbReference type="Pfam" id="PF00085">
    <property type="entry name" value="Thioredoxin"/>
    <property type="match status" value="1"/>
</dbReference>
<comment type="caution">
    <text evidence="2">The sequence shown here is derived from an EMBL/GenBank/DDBJ whole genome shotgun (WGS) entry which is preliminary data.</text>
</comment>
<accession>A0A2S7KLI0</accession>
<keyword evidence="3" id="KW-1185">Reference proteome</keyword>
<protein>
    <recommendedName>
        <fullName evidence="1">Thioredoxin domain-containing protein</fullName>
    </recommendedName>
</protein>
<feature type="domain" description="Thioredoxin" evidence="1">
    <location>
        <begin position="2"/>
        <end position="24"/>
    </location>
</feature>
<evidence type="ECO:0000313" key="3">
    <source>
        <dbReference type="Proteomes" id="UP000239522"/>
    </source>
</evidence>
<proteinExistence type="predicted"/>
<dbReference type="Proteomes" id="UP000239522">
    <property type="component" value="Unassembled WGS sequence"/>
</dbReference>
<name>A0A2S7KLI0_9FLAO</name>
<sequence>MAFYADWCGSCKMIAPVLEVMNKVSNDKNL</sequence>
<dbReference type="EMBL" id="MQUA01000014">
    <property type="protein sequence ID" value="PQB03440.1"/>
    <property type="molecule type" value="Genomic_DNA"/>
</dbReference>